<accession>A0A1E7ZDJ6</accession>
<dbReference type="OrthoDB" id="9811006at2"/>
<dbReference type="PANTHER" id="PTHR34406">
    <property type="entry name" value="PROTEIN YCEI"/>
    <property type="match status" value="1"/>
</dbReference>
<name>A0A1E7ZDJ6_9ALTE</name>
<dbReference type="Pfam" id="PF04264">
    <property type="entry name" value="YceI"/>
    <property type="match status" value="1"/>
</dbReference>
<dbReference type="SMART" id="SM00867">
    <property type="entry name" value="YceI"/>
    <property type="match status" value="1"/>
</dbReference>
<dbReference type="RefSeq" id="WP_070124477.1">
    <property type="nucleotide sequence ID" value="NZ_MDHN01000013.1"/>
</dbReference>
<dbReference type="Gene3D" id="2.40.128.110">
    <property type="entry name" value="Lipid/polyisoprenoid-binding, YceI-like"/>
    <property type="match status" value="1"/>
</dbReference>
<dbReference type="AlphaFoldDB" id="A0A1E7ZDJ6"/>
<comment type="caution">
    <text evidence="3">The sequence shown here is derived from an EMBL/GenBank/DDBJ whole genome shotgun (WGS) entry which is preliminary data.</text>
</comment>
<feature type="signal peptide" evidence="1">
    <location>
        <begin position="1"/>
        <end position="20"/>
    </location>
</feature>
<proteinExistence type="predicted"/>
<feature type="domain" description="Lipid/polyisoprenoid-binding YceI-like" evidence="2">
    <location>
        <begin position="24"/>
        <end position="188"/>
    </location>
</feature>
<evidence type="ECO:0000259" key="2">
    <source>
        <dbReference type="SMART" id="SM00867"/>
    </source>
</evidence>
<dbReference type="InterPro" id="IPR007372">
    <property type="entry name" value="Lipid/polyisoprenoid-bd_YceI"/>
</dbReference>
<evidence type="ECO:0000313" key="3">
    <source>
        <dbReference type="EMBL" id="OFC71593.1"/>
    </source>
</evidence>
<gene>
    <name evidence="3" type="ORF">BFC18_07620</name>
</gene>
<sequence length="191" mass="20516">MTKLIPAVLLSGLFSVSALAAPVSYKIDPTHTNVIASWSHFGFSNPTAAINGAEGTIVYDKESPEDSKVDVSVSIASMDTFVAKLTEEFMEESWFNEAKFPKATFKSTDVEVTGDKTMEVTGDLTIKGVTKEVTLDVTLNGAGVHPMTQKQAVGFDAKTTIKRSDFGIDTYVPNVSDEVTLRITAEAQAAK</sequence>
<dbReference type="Proteomes" id="UP000175691">
    <property type="component" value="Unassembled WGS sequence"/>
</dbReference>
<keyword evidence="1" id="KW-0732">Signal</keyword>
<dbReference type="STRING" id="1656094.BFC18_07620"/>
<organism evidence="3 4">
    <name type="scientific">Alteromonas confluentis</name>
    <dbReference type="NCBI Taxonomy" id="1656094"/>
    <lineage>
        <taxon>Bacteria</taxon>
        <taxon>Pseudomonadati</taxon>
        <taxon>Pseudomonadota</taxon>
        <taxon>Gammaproteobacteria</taxon>
        <taxon>Alteromonadales</taxon>
        <taxon>Alteromonadaceae</taxon>
        <taxon>Alteromonas/Salinimonas group</taxon>
        <taxon>Alteromonas</taxon>
    </lineage>
</organism>
<dbReference type="InterPro" id="IPR036761">
    <property type="entry name" value="TTHA0802/YceI-like_sf"/>
</dbReference>
<evidence type="ECO:0000313" key="4">
    <source>
        <dbReference type="Proteomes" id="UP000175691"/>
    </source>
</evidence>
<reference evidence="3 4" key="1">
    <citation type="submission" date="2016-08" db="EMBL/GenBank/DDBJ databases">
        <authorList>
            <person name="Seilhamer J.J."/>
        </authorList>
    </citation>
    <scope>NUCLEOTIDE SEQUENCE [LARGE SCALE GENOMIC DNA]</scope>
    <source>
        <strain evidence="3 4">KCTC 42603</strain>
    </source>
</reference>
<keyword evidence="4" id="KW-1185">Reference proteome</keyword>
<dbReference type="SUPFAM" id="SSF101874">
    <property type="entry name" value="YceI-like"/>
    <property type="match status" value="1"/>
</dbReference>
<evidence type="ECO:0000256" key="1">
    <source>
        <dbReference type="SAM" id="SignalP"/>
    </source>
</evidence>
<dbReference type="PANTHER" id="PTHR34406:SF1">
    <property type="entry name" value="PROTEIN YCEI"/>
    <property type="match status" value="1"/>
</dbReference>
<protein>
    <submittedName>
        <fullName evidence="3">Polyisoprenoid-binding protein</fullName>
    </submittedName>
</protein>
<feature type="chain" id="PRO_5009209729" evidence="1">
    <location>
        <begin position="21"/>
        <end position="191"/>
    </location>
</feature>
<dbReference type="EMBL" id="MDHN01000013">
    <property type="protein sequence ID" value="OFC71593.1"/>
    <property type="molecule type" value="Genomic_DNA"/>
</dbReference>